<name>A0A017SM76_ASPRC</name>
<dbReference type="Proteomes" id="UP000019804">
    <property type="component" value="Unassembled WGS sequence"/>
</dbReference>
<evidence type="ECO:0000313" key="3">
    <source>
        <dbReference type="Proteomes" id="UP000019804"/>
    </source>
</evidence>
<dbReference type="STRING" id="1388766.A0A017SM76"/>
<dbReference type="RefSeq" id="XP_040641736.1">
    <property type="nucleotide sequence ID" value="XM_040778702.1"/>
</dbReference>
<reference evidence="3" key="1">
    <citation type="journal article" date="2014" name="Nat. Commun.">
        <title>Genomic adaptations of the halophilic Dead Sea filamentous fungus Eurotium rubrum.</title>
        <authorList>
            <person name="Kis-Papo T."/>
            <person name="Weig A.R."/>
            <person name="Riley R."/>
            <person name="Persoh D."/>
            <person name="Salamov A."/>
            <person name="Sun H."/>
            <person name="Lipzen A."/>
            <person name="Wasser S.P."/>
            <person name="Rambold G."/>
            <person name="Grigoriev I.V."/>
            <person name="Nevo E."/>
        </authorList>
    </citation>
    <scope>NUCLEOTIDE SEQUENCE [LARGE SCALE GENOMIC DNA]</scope>
    <source>
        <strain evidence="3">CBS 135680</strain>
    </source>
</reference>
<dbReference type="OrthoDB" id="4514507at2759"/>
<evidence type="ECO:0000313" key="2">
    <source>
        <dbReference type="EMBL" id="EYE98048.1"/>
    </source>
</evidence>
<feature type="region of interest" description="Disordered" evidence="1">
    <location>
        <begin position="87"/>
        <end position="136"/>
    </location>
</feature>
<organism evidence="2 3">
    <name type="scientific">Aspergillus ruber (strain CBS 135680)</name>
    <dbReference type="NCBI Taxonomy" id="1388766"/>
    <lineage>
        <taxon>Eukaryota</taxon>
        <taxon>Fungi</taxon>
        <taxon>Dikarya</taxon>
        <taxon>Ascomycota</taxon>
        <taxon>Pezizomycotina</taxon>
        <taxon>Eurotiomycetes</taxon>
        <taxon>Eurotiomycetidae</taxon>
        <taxon>Eurotiales</taxon>
        <taxon>Aspergillaceae</taxon>
        <taxon>Aspergillus</taxon>
        <taxon>Aspergillus subgen. Aspergillus</taxon>
    </lineage>
</organism>
<dbReference type="GeneID" id="63693826"/>
<protein>
    <submittedName>
        <fullName evidence="2">Uncharacterized protein</fullName>
    </submittedName>
</protein>
<keyword evidence="3" id="KW-1185">Reference proteome</keyword>
<evidence type="ECO:0000256" key="1">
    <source>
        <dbReference type="SAM" id="MobiDB-lite"/>
    </source>
</evidence>
<proteinExistence type="predicted"/>
<gene>
    <name evidence="2" type="ORF">EURHEDRAFT_375015</name>
</gene>
<dbReference type="EMBL" id="KK088414">
    <property type="protein sequence ID" value="EYE98048.1"/>
    <property type="molecule type" value="Genomic_DNA"/>
</dbReference>
<feature type="compositionally biased region" description="Basic residues" evidence="1">
    <location>
        <begin position="121"/>
        <end position="134"/>
    </location>
</feature>
<dbReference type="AlphaFoldDB" id="A0A017SM76"/>
<sequence length="235" mass="25670">MGEAPSAHESPRIQLGLELQSHLAAAVASRTAQIKTTGDEASELVSVVSQKVANLEERGLQGAASLGKGIRTLVFNFNKNLASGHLAREEENHQPPPTEHNSYAEAAKTSPNAPQCPPKRTPSHSRRCASHHNLRSTPPPLLRIFLQLPKDHPARRASPHATMEVLRKHLDKTCSTAVREIKQVLSGLAIWPKDGLGFHLLLERGNALESLIQGAKAEVEQKWAILPFKCAARLY</sequence>
<dbReference type="HOGENOM" id="CLU_1179997_0_0_1"/>
<accession>A0A017SM76</accession>